<organism evidence="1 2">
    <name type="scientific">Cucumis sativus</name>
    <name type="common">Cucumber</name>
    <dbReference type="NCBI Taxonomy" id="3659"/>
    <lineage>
        <taxon>Eukaryota</taxon>
        <taxon>Viridiplantae</taxon>
        <taxon>Streptophyta</taxon>
        <taxon>Embryophyta</taxon>
        <taxon>Tracheophyta</taxon>
        <taxon>Spermatophyta</taxon>
        <taxon>Magnoliopsida</taxon>
        <taxon>eudicotyledons</taxon>
        <taxon>Gunneridae</taxon>
        <taxon>Pentapetalae</taxon>
        <taxon>rosids</taxon>
        <taxon>fabids</taxon>
        <taxon>Cucurbitales</taxon>
        <taxon>Cucurbitaceae</taxon>
        <taxon>Benincaseae</taxon>
        <taxon>Cucumis</taxon>
    </lineage>
</organism>
<sequence length="90" mass="10434">MEDSGCQWRTEMLVTNAEQAILSKDLATLRSDLPFYMVPFTTRDLLFKKPEDNGEKFTSLLTAIGAYAERFSADPIIRRVLYLWKKLDKN</sequence>
<protein>
    <submittedName>
        <fullName evidence="1">Uncharacterized protein</fullName>
    </submittedName>
</protein>
<dbReference type="AlphaFoldDB" id="A0A0A0L3M4"/>
<reference evidence="1 2" key="2">
    <citation type="journal article" date="2009" name="PLoS ONE">
        <title>An integrated genetic and cytogenetic map of the cucumber genome.</title>
        <authorList>
            <person name="Ren Y."/>
            <person name="Zhang Z."/>
            <person name="Liu J."/>
            <person name="Staub J.E."/>
            <person name="Han Y."/>
            <person name="Cheng Z."/>
            <person name="Li X."/>
            <person name="Lu J."/>
            <person name="Miao H."/>
            <person name="Kang H."/>
            <person name="Xie B."/>
            <person name="Gu X."/>
            <person name="Wang X."/>
            <person name="Du Y."/>
            <person name="Jin W."/>
            <person name="Huang S."/>
        </authorList>
    </citation>
    <scope>NUCLEOTIDE SEQUENCE [LARGE SCALE GENOMIC DNA]</scope>
    <source>
        <strain evidence="2">cv. 9930</strain>
    </source>
</reference>
<reference evidence="1 2" key="3">
    <citation type="journal article" date="2010" name="BMC Genomics">
        <title>Transcriptome sequencing and comparative analysis of cucumber flowers with different sex types.</title>
        <authorList>
            <person name="Guo S."/>
            <person name="Zheng Y."/>
            <person name="Joung J.G."/>
            <person name="Liu S."/>
            <person name="Zhang Z."/>
            <person name="Crasta O.R."/>
            <person name="Sobral B.W."/>
            <person name="Xu Y."/>
            <person name="Huang S."/>
            <person name="Fei Z."/>
        </authorList>
    </citation>
    <scope>NUCLEOTIDE SEQUENCE [LARGE SCALE GENOMIC DNA]</scope>
    <source>
        <strain evidence="2">cv. 9930</strain>
    </source>
</reference>
<evidence type="ECO:0000313" key="2">
    <source>
        <dbReference type="Proteomes" id="UP000029981"/>
    </source>
</evidence>
<name>A0A0A0L3M4_CUCSA</name>
<dbReference type="STRING" id="3659.A0A0A0L3M4"/>
<keyword evidence="2" id="KW-1185">Reference proteome</keyword>
<reference evidence="1 2" key="1">
    <citation type="journal article" date="2009" name="Nat. Genet.">
        <title>The genome of the cucumber, Cucumis sativus L.</title>
        <authorList>
            <person name="Huang S."/>
            <person name="Li R."/>
            <person name="Zhang Z."/>
            <person name="Li L."/>
            <person name="Gu X."/>
            <person name="Fan W."/>
            <person name="Lucas W.J."/>
            <person name="Wang X."/>
            <person name="Xie B."/>
            <person name="Ni P."/>
            <person name="Ren Y."/>
            <person name="Zhu H."/>
            <person name="Li J."/>
            <person name="Lin K."/>
            <person name="Jin W."/>
            <person name="Fei Z."/>
            <person name="Li G."/>
            <person name="Staub J."/>
            <person name="Kilian A."/>
            <person name="van der Vossen E.A."/>
            <person name="Wu Y."/>
            <person name="Guo J."/>
            <person name="He J."/>
            <person name="Jia Z."/>
            <person name="Ren Y."/>
            <person name="Tian G."/>
            <person name="Lu Y."/>
            <person name="Ruan J."/>
            <person name="Qian W."/>
            <person name="Wang M."/>
            <person name="Huang Q."/>
            <person name="Li B."/>
            <person name="Xuan Z."/>
            <person name="Cao J."/>
            <person name="Asan"/>
            <person name="Wu Z."/>
            <person name="Zhang J."/>
            <person name="Cai Q."/>
            <person name="Bai Y."/>
            <person name="Zhao B."/>
            <person name="Han Y."/>
            <person name="Li Y."/>
            <person name="Li X."/>
            <person name="Wang S."/>
            <person name="Shi Q."/>
            <person name="Liu S."/>
            <person name="Cho W.K."/>
            <person name="Kim J.Y."/>
            <person name="Xu Y."/>
            <person name="Heller-Uszynska K."/>
            <person name="Miao H."/>
            <person name="Cheng Z."/>
            <person name="Zhang S."/>
            <person name="Wu J."/>
            <person name="Yang Y."/>
            <person name="Kang H."/>
            <person name="Li M."/>
            <person name="Liang H."/>
            <person name="Ren X."/>
            <person name="Shi Z."/>
            <person name="Wen M."/>
            <person name="Jian M."/>
            <person name="Yang H."/>
            <person name="Zhang G."/>
            <person name="Yang Z."/>
            <person name="Chen R."/>
            <person name="Liu S."/>
            <person name="Li J."/>
            <person name="Ma L."/>
            <person name="Liu H."/>
            <person name="Zhou Y."/>
            <person name="Zhao J."/>
            <person name="Fang X."/>
            <person name="Li G."/>
            <person name="Fang L."/>
            <person name="Li Y."/>
            <person name="Liu D."/>
            <person name="Zheng H."/>
            <person name="Zhang Y."/>
            <person name="Qin N."/>
            <person name="Li Z."/>
            <person name="Yang G."/>
            <person name="Yang S."/>
            <person name="Bolund L."/>
            <person name="Kristiansen K."/>
            <person name="Zheng H."/>
            <person name="Li S."/>
            <person name="Zhang X."/>
            <person name="Yang H."/>
            <person name="Wang J."/>
            <person name="Sun R."/>
            <person name="Zhang B."/>
            <person name="Jiang S."/>
            <person name="Wang J."/>
            <person name="Du Y."/>
            <person name="Li S."/>
        </authorList>
    </citation>
    <scope>NUCLEOTIDE SEQUENCE [LARGE SCALE GENOMIC DNA]</scope>
    <source>
        <strain evidence="2">cv. 9930</strain>
    </source>
</reference>
<evidence type="ECO:0000313" key="1">
    <source>
        <dbReference type="EMBL" id="KGN54741.1"/>
    </source>
</evidence>
<dbReference type="EMBL" id="CM002925">
    <property type="protein sequence ID" value="KGN54741.1"/>
    <property type="molecule type" value="Genomic_DNA"/>
</dbReference>
<dbReference type="Gramene" id="KGN54741">
    <property type="protein sequence ID" value="KGN54741"/>
    <property type="gene ID" value="Csa_4G439080"/>
</dbReference>
<reference evidence="1 2" key="4">
    <citation type="journal article" date="2011" name="BMC Genomics">
        <title>RNA-Seq improves annotation of protein-coding genes in the cucumber genome.</title>
        <authorList>
            <person name="Li Z."/>
            <person name="Zhang Z."/>
            <person name="Yan P."/>
            <person name="Huang S."/>
            <person name="Fei Z."/>
            <person name="Lin K."/>
        </authorList>
    </citation>
    <scope>NUCLEOTIDE SEQUENCE [LARGE SCALE GENOMIC DNA]</scope>
    <source>
        <strain evidence="2">cv. 9930</strain>
    </source>
</reference>
<dbReference type="Proteomes" id="UP000029981">
    <property type="component" value="Chromosome 4"/>
</dbReference>
<accession>A0A0A0L3M4</accession>
<proteinExistence type="predicted"/>
<gene>
    <name evidence="1" type="ORF">Csa_4G439080</name>
</gene>